<evidence type="ECO:0000313" key="8">
    <source>
        <dbReference type="EMBL" id="GIC84738.1"/>
    </source>
</evidence>
<reference evidence="8" key="1">
    <citation type="journal article" date="2015" name="Genome Announc.">
        <title>Draft Genome Sequence of the Pathogenic Filamentous Fungus Aspergillus udagawae Strain IFM 46973T.</title>
        <authorList>
            <person name="Kusuya Y."/>
            <person name="Takahashi-Nakaguchi A."/>
            <person name="Takahashi H."/>
            <person name="Yaguchi T."/>
        </authorList>
    </citation>
    <scope>NUCLEOTIDE SEQUENCE</scope>
    <source>
        <strain evidence="8">IFM 46973</strain>
    </source>
</reference>
<feature type="compositionally biased region" description="Basic and acidic residues" evidence="6">
    <location>
        <begin position="247"/>
        <end position="257"/>
    </location>
</feature>
<feature type="region of interest" description="Disordered" evidence="6">
    <location>
        <begin position="431"/>
        <end position="451"/>
    </location>
</feature>
<evidence type="ECO:0000313" key="9">
    <source>
        <dbReference type="Proteomes" id="UP000036893"/>
    </source>
</evidence>
<feature type="domain" description="HECT" evidence="7">
    <location>
        <begin position="937"/>
        <end position="1339"/>
    </location>
</feature>
<dbReference type="GO" id="GO:0000209">
    <property type="term" value="P:protein polyubiquitination"/>
    <property type="evidence" value="ECO:0007669"/>
    <property type="project" value="InterPro"/>
</dbReference>
<dbReference type="PANTHER" id="PTHR45700">
    <property type="entry name" value="UBIQUITIN-PROTEIN LIGASE E3C"/>
    <property type="match status" value="1"/>
</dbReference>
<dbReference type="GeneID" id="66988036"/>
<evidence type="ECO:0000259" key="7">
    <source>
        <dbReference type="PROSITE" id="PS50237"/>
    </source>
</evidence>
<dbReference type="Pfam" id="PF16558">
    <property type="entry name" value="AZUL"/>
    <property type="match status" value="1"/>
</dbReference>
<gene>
    <name evidence="8" type="ORF">Aud_000560</name>
</gene>
<feature type="region of interest" description="Disordered" evidence="6">
    <location>
        <begin position="247"/>
        <end position="405"/>
    </location>
</feature>
<dbReference type="InterPro" id="IPR044611">
    <property type="entry name" value="E3A/B/C-like"/>
</dbReference>
<dbReference type="SMART" id="SM00119">
    <property type="entry name" value="HECTc"/>
    <property type="match status" value="1"/>
</dbReference>
<evidence type="ECO:0000256" key="2">
    <source>
        <dbReference type="ARBA" id="ARBA00012485"/>
    </source>
</evidence>
<feature type="active site" description="Glycyl thioester intermediate" evidence="5">
    <location>
        <position position="1307"/>
    </location>
</feature>
<dbReference type="PROSITE" id="PS50237">
    <property type="entry name" value="HECT"/>
    <property type="match status" value="1"/>
</dbReference>
<dbReference type="SUPFAM" id="SSF56204">
    <property type="entry name" value="Hect, E3 ligase catalytic domain"/>
    <property type="match status" value="1"/>
</dbReference>
<name>A0A8E0QI49_9EURO</name>
<keyword evidence="4 5" id="KW-0833">Ubl conjugation pathway</keyword>
<dbReference type="FunFam" id="3.30.2410.10:FF:000003">
    <property type="entry name" value="probable E3 ubiquitin-protein ligase HERC4 isoform X1"/>
    <property type="match status" value="1"/>
</dbReference>
<dbReference type="EC" id="2.3.2.26" evidence="2"/>
<feature type="compositionally biased region" description="Basic and acidic residues" evidence="6">
    <location>
        <begin position="303"/>
        <end position="319"/>
    </location>
</feature>
<dbReference type="GO" id="GO:0061630">
    <property type="term" value="F:ubiquitin protein ligase activity"/>
    <property type="evidence" value="ECO:0007669"/>
    <property type="project" value="UniProtKB-EC"/>
</dbReference>
<evidence type="ECO:0000256" key="5">
    <source>
        <dbReference type="PROSITE-ProRule" id="PRU00104"/>
    </source>
</evidence>
<feature type="compositionally biased region" description="Polar residues" evidence="6">
    <location>
        <begin position="326"/>
        <end position="335"/>
    </location>
</feature>
<feature type="region of interest" description="Disordered" evidence="6">
    <location>
        <begin position="1"/>
        <end position="20"/>
    </location>
</feature>
<feature type="compositionally biased region" description="Polar residues" evidence="6">
    <location>
        <begin position="122"/>
        <end position="132"/>
    </location>
</feature>
<evidence type="ECO:0000256" key="6">
    <source>
        <dbReference type="SAM" id="MobiDB-lite"/>
    </source>
</evidence>
<dbReference type="InterPro" id="IPR042556">
    <property type="entry name" value="AZUL_sf"/>
</dbReference>
<organism evidence="8 9">
    <name type="scientific">Aspergillus udagawae</name>
    <dbReference type="NCBI Taxonomy" id="91492"/>
    <lineage>
        <taxon>Eukaryota</taxon>
        <taxon>Fungi</taxon>
        <taxon>Dikarya</taxon>
        <taxon>Ascomycota</taxon>
        <taxon>Pezizomycotina</taxon>
        <taxon>Eurotiomycetes</taxon>
        <taxon>Eurotiomycetidae</taxon>
        <taxon>Eurotiales</taxon>
        <taxon>Aspergillaceae</taxon>
        <taxon>Aspergillus</taxon>
        <taxon>Aspergillus subgen. Fumigati</taxon>
    </lineage>
</organism>
<proteinExistence type="predicted"/>
<dbReference type="InterPro" id="IPR035983">
    <property type="entry name" value="Hect_E3_ubiquitin_ligase"/>
</dbReference>
<protein>
    <recommendedName>
        <fullName evidence="2">HECT-type E3 ubiquitin transferase</fullName>
        <ecNumber evidence="2">2.3.2.26</ecNumber>
    </recommendedName>
</protein>
<evidence type="ECO:0000256" key="3">
    <source>
        <dbReference type="ARBA" id="ARBA00022679"/>
    </source>
</evidence>
<comment type="caution">
    <text evidence="8">The sequence shown here is derived from an EMBL/GenBank/DDBJ whole genome shotgun (WGS) entry which is preliminary data.</text>
</comment>
<comment type="catalytic activity">
    <reaction evidence="1">
        <text>S-ubiquitinyl-[E2 ubiquitin-conjugating enzyme]-L-cysteine + [acceptor protein]-L-lysine = [E2 ubiquitin-conjugating enzyme]-L-cysteine + N(6)-ubiquitinyl-[acceptor protein]-L-lysine.</text>
        <dbReference type="EC" id="2.3.2.26"/>
    </reaction>
</comment>
<feature type="compositionally biased region" description="Basic and acidic residues" evidence="6">
    <location>
        <begin position="336"/>
        <end position="351"/>
    </location>
</feature>
<feature type="region of interest" description="Disordered" evidence="6">
    <location>
        <begin position="120"/>
        <end position="222"/>
    </location>
</feature>
<feature type="compositionally biased region" description="Polar residues" evidence="6">
    <location>
        <begin position="355"/>
        <end position="369"/>
    </location>
</feature>
<accession>A0A8E0QI49</accession>
<sequence length="1339" mass="151606">MTRLRGASMNSYDAGVDRSQCHRSKLPPNAPDIIVQNTIDVSDPAQVLLWYREERRRQFNLLVRKYKNQLLHGCQDPACRTPTCASYRRRVSEGPYRRYTELSARTLACYLASLDNPESGLCRNTQRVPSELSSHDHPRPSRRSSRGALTDRTEARSPSSASSRRTAGDLSANRASLNQDAAAAKPSDNIRVVSGSYTESRQQNERAPVDDESATQRMKDPKSFTQNLFDTLSLRMVEWLPLRRSPDVLDSDADRLGKQHVRSPKREGCEHSNTTTGSTCARRRANLQNKSPGVAPHTPSSRDAGRRVPRVESRPEHQVRRISLIETDQNHQSPRTAKEAKEAKARPELRPSRKLSYNSHLETDGSVNIPSPPALKHRPQKHRGRNEHLDESFAQTQRKKERRVSWDSAKFLNDIQNQDAEKPLATRVDHLASETQSSNDDQSECKSPDQKLDRPLAVQTLSHLNGAIIEGLARMMVQCDEEAQRWRDELRYMESTGNFENPEWQFATTRQRRVYIFLAQSVFYALGSTKQILRSFREETAGPEQDYSNPQLDLQQLQPSLSKLFTFCPWDIALHSLWRAVETLFMPPKELAMPGRLSRRSSANSTSIGPSSLPIIGRRTSDFEGQEHLADANAADIATVAFFALNSSLPQVDAHTWRSLLQMRALGTVASSADMEKLSPAKARSIVELTDKLEHELALRLVNRLVRALTARLAFYEISKARHPCLQDFSKKRQDSALDLLMNNLGDHYSLVRAGTDESDHCELPPPAAAIIAEWLRTLFLKEWDGNPEISRSSSAGGVVEILSRMYKQRNRLGLVPEDFHTPFLCERLEPLDMPVEWIGRLTNNKTLHLLSYSFLFPPSALVIYFRALNYAAMSKYYEAAMTTSRHVNQTAFGPIPIQDDVMLLSQMKTSMSTYLVLMVRRDNVLTDALNQLWRRERRELMRPLKVQMGMDEGEEGLDHGGVQQEFFRVLLAEALDPSYGMFTMDARTRISWFQPCSLEPLYKFELLGLLMSLAIYNGLTLPVNFPVAFYRKLLGLKVKHLEHIRDGWPELAKGLELLLSWQEGDVGDVFMRTYEFTFQAVGAVETVDMEKVNRDAVWPLRARGRGKSLDLATNWSELSQHTDPADLSPPCSMVADHADFPACGSSHRSTSERLDHCVPTPPVEEASLVTNENRAQFVKDYIFWLTDKSIRPQFEAFARGFYTCLDRAALSIFTPEAFKTVVEGIQEIDLGELERHARYEGGFSPHHRVIRDFWSIVKSFPAEKKAQLLEFVTASDRVPVNGIASIMFVIQRNGVGDARLPTSLTCFGRLLLPEYSSKSVLEEKLNKALENARGFGVA</sequence>
<evidence type="ECO:0000256" key="4">
    <source>
        <dbReference type="ARBA" id="ARBA00022786"/>
    </source>
</evidence>
<reference evidence="8" key="2">
    <citation type="submission" date="2021-01" db="EMBL/GenBank/DDBJ databases">
        <title>Pan-genome distribution and transcriptional activeness of fungal secondary metabolism genes in Aspergillus section Fumigati.</title>
        <authorList>
            <person name="Takahashi H."/>
            <person name="Umemura M."/>
            <person name="Ninomiya A."/>
            <person name="Kusuya Y."/>
            <person name="Urayama S."/>
            <person name="Shimizu M."/>
            <person name="Watanabe A."/>
            <person name="Kamei K."/>
            <person name="Yaguchi T."/>
            <person name="Hagiwara D."/>
        </authorList>
    </citation>
    <scope>NUCLEOTIDE SEQUENCE</scope>
    <source>
        <strain evidence="8">IFM 46973</strain>
    </source>
</reference>
<dbReference type="InterPro" id="IPR032353">
    <property type="entry name" value="AZUL"/>
</dbReference>
<dbReference type="RefSeq" id="XP_043142004.1">
    <property type="nucleotide sequence ID" value="XM_043286069.1"/>
</dbReference>
<dbReference type="Gene3D" id="3.30.2410.10">
    <property type="entry name" value="Hect, E3 ligase catalytic domain"/>
    <property type="match status" value="1"/>
</dbReference>
<dbReference type="Gene3D" id="3.90.1750.10">
    <property type="entry name" value="Hect, E3 ligase catalytic domains"/>
    <property type="match status" value="1"/>
</dbReference>
<feature type="compositionally biased region" description="Low complexity" evidence="6">
    <location>
        <begin position="156"/>
        <end position="165"/>
    </location>
</feature>
<dbReference type="Pfam" id="PF00632">
    <property type="entry name" value="HECT"/>
    <property type="match status" value="1"/>
</dbReference>
<evidence type="ECO:0000256" key="1">
    <source>
        <dbReference type="ARBA" id="ARBA00000885"/>
    </source>
</evidence>
<dbReference type="EMBL" id="BBXM02000001">
    <property type="protein sequence ID" value="GIC84738.1"/>
    <property type="molecule type" value="Genomic_DNA"/>
</dbReference>
<dbReference type="Proteomes" id="UP000036893">
    <property type="component" value="Unassembled WGS sequence"/>
</dbReference>
<dbReference type="InterPro" id="IPR000569">
    <property type="entry name" value="HECT_dom"/>
</dbReference>
<feature type="compositionally biased region" description="Basic residues" evidence="6">
    <location>
        <begin position="375"/>
        <end position="385"/>
    </location>
</feature>
<keyword evidence="3" id="KW-0808">Transferase</keyword>
<dbReference type="Gene3D" id="6.10.130.10">
    <property type="entry name" value="Ubiquitin-protein ligase E3A, N-terminal zinc-binding domain (AZUL)"/>
    <property type="match status" value="1"/>
</dbReference>